<accession>A0ABV6YU85</accession>
<gene>
    <name evidence="1" type="ORF">ACFL27_05495</name>
</gene>
<sequence length="174" mass="20350">MTPDARTTDVTCRYKLPYPIALLYKQVYSSHRPAAKLIFTFQLVEGIIRFLAFINLADAIALQASDKRVNDWFQKLVRPTMGSLLYIFRETTRFLKKKGDLFVPETVSLIESDNDDWENHADIIIKLRNRIIHDFRPVDDTAANDYNDSIRESLGLVLRSILFLSHYYREFSEK</sequence>
<proteinExistence type="predicted"/>
<keyword evidence="2" id="KW-1185">Reference proteome</keyword>
<organism evidence="1 2">
    <name type="scientific">candidate division CSSED10-310 bacterium</name>
    <dbReference type="NCBI Taxonomy" id="2855610"/>
    <lineage>
        <taxon>Bacteria</taxon>
        <taxon>Bacteria division CSSED10-310</taxon>
    </lineage>
</organism>
<evidence type="ECO:0008006" key="3">
    <source>
        <dbReference type="Google" id="ProtNLM"/>
    </source>
</evidence>
<reference evidence="1 2" key="1">
    <citation type="submission" date="2024-09" db="EMBL/GenBank/DDBJ databases">
        <title>Laminarin stimulates single cell rates of sulfate reduction while oxygen inhibits transcriptomic activity in coastal marine sediment.</title>
        <authorList>
            <person name="Lindsay M."/>
            <person name="Orcutt B."/>
            <person name="Emerson D."/>
            <person name="Stepanauskas R."/>
            <person name="D'Angelo T."/>
        </authorList>
    </citation>
    <scope>NUCLEOTIDE SEQUENCE [LARGE SCALE GENOMIC DNA]</scope>
    <source>
        <strain evidence="1">SAG AM-311-K15</strain>
    </source>
</reference>
<evidence type="ECO:0000313" key="2">
    <source>
        <dbReference type="Proteomes" id="UP001594351"/>
    </source>
</evidence>
<name>A0ABV6YU85_UNCC1</name>
<dbReference type="EMBL" id="JBHPBY010000050">
    <property type="protein sequence ID" value="MFC1849646.1"/>
    <property type="molecule type" value="Genomic_DNA"/>
</dbReference>
<evidence type="ECO:0000313" key="1">
    <source>
        <dbReference type="EMBL" id="MFC1849646.1"/>
    </source>
</evidence>
<dbReference type="Proteomes" id="UP001594351">
    <property type="component" value="Unassembled WGS sequence"/>
</dbReference>
<comment type="caution">
    <text evidence="1">The sequence shown here is derived from an EMBL/GenBank/DDBJ whole genome shotgun (WGS) entry which is preliminary data.</text>
</comment>
<protein>
    <recommendedName>
        <fullName evidence="3">DUF4145 domain-containing protein</fullName>
    </recommendedName>
</protein>